<feature type="chain" id="PRO_5046015022" description="Aminopeptidase" evidence="5">
    <location>
        <begin position="19"/>
        <end position="403"/>
    </location>
</feature>
<evidence type="ECO:0000313" key="6">
    <source>
        <dbReference type="EMBL" id="UWN57687.1"/>
    </source>
</evidence>
<feature type="signal peptide" evidence="5">
    <location>
        <begin position="1"/>
        <end position="18"/>
    </location>
</feature>
<evidence type="ECO:0000256" key="2">
    <source>
        <dbReference type="ARBA" id="ARBA00022801"/>
    </source>
</evidence>
<keyword evidence="5" id="KW-0732">Signal</keyword>
<dbReference type="Proteomes" id="UP001059295">
    <property type="component" value="Chromosome"/>
</dbReference>
<dbReference type="PANTHER" id="PTHR10363">
    <property type="entry name" value="BLEOMYCIN HYDROLASE"/>
    <property type="match status" value="1"/>
</dbReference>
<keyword evidence="3 4" id="KW-0788">Thiol protease</keyword>
<keyword evidence="7" id="KW-1185">Reference proteome</keyword>
<dbReference type="SUPFAM" id="SSF54001">
    <property type="entry name" value="Cysteine proteinases"/>
    <property type="match status" value="1"/>
</dbReference>
<name>A0ABY5V0E1_9BACT</name>
<proteinExistence type="inferred from homology"/>
<accession>A0ABY5V0E1</accession>
<reference evidence="6" key="1">
    <citation type="journal article" date="2022" name="Cell">
        <title>Design, construction, and in vivo augmentation of a complex gut microbiome.</title>
        <authorList>
            <person name="Cheng A.G."/>
            <person name="Ho P.Y."/>
            <person name="Aranda-Diaz A."/>
            <person name="Jain S."/>
            <person name="Yu F.B."/>
            <person name="Meng X."/>
            <person name="Wang M."/>
            <person name="Iakiviak M."/>
            <person name="Nagashima K."/>
            <person name="Zhao A."/>
            <person name="Murugkar P."/>
            <person name="Patil A."/>
            <person name="Atabakhsh K."/>
            <person name="Weakley A."/>
            <person name="Yan J."/>
            <person name="Brumbaugh A.R."/>
            <person name="Higginbottom S."/>
            <person name="Dimas A."/>
            <person name="Shiver A.L."/>
            <person name="Deutschbauer A."/>
            <person name="Neff N."/>
            <person name="Sonnenburg J.L."/>
            <person name="Huang K.C."/>
            <person name="Fischbach M.A."/>
        </authorList>
    </citation>
    <scope>NUCLEOTIDE SEQUENCE</scope>
    <source>
        <strain evidence="6">AP11</strain>
    </source>
</reference>
<dbReference type="Gene3D" id="3.90.70.10">
    <property type="entry name" value="Cysteine proteinases"/>
    <property type="match status" value="1"/>
</dbReference>
<dbReference type="EMBL" id="CP102294">
    <property type="protein sequence ID" value="UWN57687.1"/>
    <property type="molecule type" value="Genomic_DNA"/>
</dbReference>
<organism evidence="6 7">
    <name type="scientific">Alistipes ihumii AP11</name>
    <dbReference type="NCBI Taxonomy" id="1211813"/>
    <lineage>
        <taxon>Bacteria</taxon>
        <taxon>Pseudomonadati</taxon>
        <taxon>Bacteroidota</taxon>
        <taxon>Bacteroidia</taxon>
        <taxon>Bacteroidales</taxon>
        <taxon>Rikenellaceae</taxon>
        <taxon>Alistipes</taxon>
    </lineage>
</organism>
<dbReference type="InterPro" id="IPR000169">
    <property type="entry name" value="Pept_cys_AS"/>
</dbReference>
<dbReference type="PROSITE" id="PS00139">
    <property type="entry name" value="THIOL_PROTEASE_CYS"/>
    <property type="match status" value="1"/>
</dbReference>
<dbReference type="PANTHER" id="PTHR10363:SF2">
    <property type="entry name" value="BLEOMYCIN HYDROLASE"/>
    <property type="match status" value="1"/>
</dbReference>
<dbReference type="GeneID" id="82890587"/>
<keyword evidence="1 4" id="KW-0645">Protease</keyword>
<protein>
    <recommendedName>
        <fullName evidence="4">Aminopeptidase</fullName>
    </recommendedName>
</protein>
<keyword evidence="2 4" id="KW-0378">Hydrolase</keyword>
<keyword evidence="4" id="KW-0031">Aminopeptidase</keyword>
<dbReference type="Pfam" id="PF03051">
    <property type="entry name" value="Peptidase_C1_2"/>
    <property type="match status" value="2"/>
</dbReference>
<sequence>MKLYLLWAAVFVATAAVAKGPAKEKEKKDKKAETYVFQDVKTVPVTSVKDQSRSGTCWSFSGMGEVESDLLVRGKGEHDLAEMWIVRNAYFEKAVRYVRMHGSANLGGGGTLNDVVYIIDRYGIVPEEVYPGLRYGTDRHVHGELDAVIKAYVDAVVENPNKSLSTAWQDGLNGILDAYLGPRPEKFAYRGKEYTPKSFAEELGIRSDDYVLLTSFTHHPFYEPFALEIPDNWNAALSYNVTIDDLRRIVDASLEKGYAVNWASDVSEKGFAYNKGFAIVPVAKVEEMSDSEKGKWTKLTEEELRKMTLDLSGMLPEKTITQQMRQQAFDNYETTDDHGMLIMGVAEDQNGNQYYKVKNSWGDTGAYHGYLYASVPFVLYKSTGIMVRKDVLPEDLKAKLGIR</sequence>
<evidence type="ECO:0000256" key="4">
    <source>
        <dbReference type="PIRNR" id="PIRNR005700"/>
    </source>
</evidence>
<dbReference type="InterPro" id="IPR038765">
    <property type="entry name" value="Papain-like_cys_pep_sf"/>
</dbReference>
<comment type="similarity">
    <text evidence="4">Belongs to the peptidase C1 family.</text>
</comment>
<gene>
    <name evidence="6" type="ORF">NQ491_02595</name>
</gene>
<dbReference type="RefSeq" id="WP_019244894.1">
    <property type="nucleotide sequence ID" value="NZ_CAPH01000004.1"/>
</dbReference>
<dbReference type="InterPro" id="IPR004134">
    <property type="entry name" value="Peptidase_C1B"/>
</dbReference>
<evidence type="ECO:0000256" key="1">
    <source>
        <dbReference type="ARBA" id="ARBA00022670"/>
    </source>
</evidence>
<evidence type="ECO:0000313" key="7">
    <source>
        <dbReference type="Proteomes" id="UP001059295"/>
    </source>
</evidence>
<evidence type="ECO:0000256" key="3">
    <source>
        <dbReference type="ARBA" id="ARBA00022807"/>
    </source>
</evidence>
<dbReference type="PIRSF" id="PIRSF005700">
    <property type="entry name" value="PepC"/>
    <property type="match status" value="1"/>
</dbReference>
<evidence type="ECO:0000256" key="5">
    <source>
        <dbReference type="SAM" id="SignalP"/>
    </source>
</evidence>